<evidence type="ECO:0000256" key="3">
    <source>
        <dbReference type="ARBA" id="ARBA00023163"/>
    </source>
</evidence>
<evidence type="ECO:0000256" key="2">
    <source>
        <dbReference type="ARBA" id="ARBA00023125"/>
    </source>
</evidence>
<dbReference type="EMBL" id="CP059165">
    <property type="protein sequence ID" value="QLL05710.1"/>
    <property type="molecule type" value="Genomic_DNA"/>
</dbReference>
<reference evidence="7" key="1">
    <citation type="submission" date="2020-07" db="EMBL/GenBank/DDBJ databases">
        <title>Description of Mycobacterium gordonae subsp. intergordonae subsp.nov. and Mycobacterium gordonae subsp. gordonae subsp. nov.</title>
        <authorList>
            <person name="Yu X."/>
        </authorList>
    </citation>
    <scope>NUCLEOTIDE SEQUENCE [LARGE SCALE GENOMIC DNA]</scope>
    <source>
        <strain evidence="7">24</strain>
    </source>
</reference>
<feature type="DNA-binding region" description="H-T-H motif" evidence="4">
    <location>
        <begin position="50"/>
        <end position="69"/>
    </location>
</feature>
<evidence type="ECO:0000313" key="6">
    <source>
        <dbReference type="EMBL" id="QLL05710.1"/>
    </source>
</evidence>
<keyword evidence="2 4" id="KW-0238">DNA-binding</keyword>
<dbReference type="InterPro" id="IPR050109">
    <property type="entry name" value="HTH-type_TetR-like_transc_reg"/>
</dbReference>
<proteinExistence type="predicted"/>
<reference evidence="7" key="3">
    <citation type="submission" date="2023-07" db="EMBL/GenBank/DDBJ databases">
        <title>Description of Mycobacterium gordonae subsp. intergordonae subsp.nov. and Mycobacterium gordonae subsp. gordonae subsp. nov.</title>
        <authorList>
            <person name="Huang H."/>
        </authorList>
    </citation>
    <scope>NUCLEOTIDE SEQUENCE [LARGE SCALE GENOMIC DNA]</scope>
    <source>
        <strain evidence="7">24</strain>
    </source>
</reference>
<dbReference type="PROSITE" id="PS50977">
    <property type="entry name" value="HTH_TETR_2"/>
    <property type="match status" value="1"/>
</dbReference>
<accession>A0A7D6DWR3</accession>
<dbReference type="GO" id="GO:0003700">
    <property type="term" value="F:DNA-binding transcription factor activity"/>
    <property type="evidence" value="ECO:0007669"/>
    <property type="project" value="TreeGrafter"/>
</dbReference>
<dbReference type="Proteomes" id="UP000510682">
    <property type="component" value="Chromosome"/>
</dbReference>
<feature type="domain" description="HTH tetR-type" evidence="5">
    <location>
        <begin position="27"/>
        <end position="87"/>
    </location>
</feature>
<dbReference type="GO" id="GO:0000976">
    <property type="term" value="F:transcription cis-regulatory region binding"/>
    <property type="evidence" value="ECO:0007669"/>
    <property type="project" value="TreeGrafter"/>
</dbReference>
<dbReference type="Gene3D" id="1.10.357.10">
    <property type="entry name" value="Tetracycline Repressor, domain 2"/>
    <property type="match status" value="1"/>
</dbReference>
<dbReference type="AlphaFoldDB" id="A0A7D6DWR3"/>
<reference evidence="6 7" key="2">
    <citation type="submission" date="2020-07" db="EMBL/GenBank/DDBJ databases">
        <authorList>
            <person name="Yu X."/>
        </authorList>
    </citation>
    <scope>NUCLEOTIDE SEQUENCE [LARGE SCALE GENOMIC DNA]</scope>
    <source>
        <strain evidence="7">24</strain>
    </source>
</reference>
<dbReference type="SUPFAM" id="SSF46689">
    <property type="entry name" value="Homeodomain-like"/>
    <property type="match status" value="1"/>
</dbReference>
<evidence type="ECO:0000256" key="1">
    <source>
        <dbReference type="ARBA" id="ARBA00023015"/>
    </source>
</evidence>
<sequence>MAQQSISKSAARSARAYRSELRQRQAEQTRSRVLAAAAELFAEFGYTRTTFAKIAEAAGVSPETVQGHGPKAALMIAAVEYAGVGVAGEENIFNLETGRRILTIQDGTEALTHIVAVIIDIHRRTAPLAPALYGGAAVDPELDRYLQELNASINRQIERVLGVARDRRWLRDDLPFDELVETAAVIATVETYLRLTRSDGWTPERYGTWCRRMLAENIFR</sequence>
<protein>
    <submittedName>
        <fullName evidence="6">TetR family transcriptional regulator</fullName>
    </submittedName>
</protein>
<evidence type="ECO:0000256" key="4">
    <source>
        <dbReference type="PROSITE-ProRule" id="PRU00335"/>
    </source>
</evidence>
<organism evidence="6 7">
    <name type="scientific">Mycobacterium vicinigordonae</name>
    <dbReference type="NCBI Taxonomy" id="1719132"/>
    <lineage>
        <taxon>Bacteria</taxon>
        <taxon>Bacillati</taxon>
        <taxon>Actinomycetota</taxon>
        <taxon>Actinomycetes</taxon>
        <taxon>Mycobacteriales</taxon>
        <taxon>Mycobacteriaceae</taxon>
        <taxon>Mycobacterium</taxon>
    </lineage>
</organism>
<dbReference type="RefSeq" id="WP_180914154.1">
    <property type="nucleotide sequence ID" value="NZ_CP059165.1"/>
</dbReference>
<name>A0A7D6DWR3_9MYCO</name>
<dbReference type="PANTHER" id="PTHR30055:SF234">
    <property type="entry name" value="HTH-TYPE TRANSCRIPTIONAL REGULATOR BETI"/>
    <property type="match status" value="1"/>
</dbReference>
<dbReference type="InterPro" id="IPR001647">
    <property type="entry name" value="HTH_TetR"/>
</dbReference>
<evidence type="ECO:0000313" key="7">
    <source>
        <dbReference type="Proteomes" id="UP000510682"/>
    </source>
</evidence>
<dbReference type="KEGG" id="mgor:H0P51_18000"/>
<keyword evidence="1" id="KW-0805">Transcription regulation</keyword>
<evidence type="ECO:0000259" key="5">
    <source>
        <dbReference type="PROSITE" id="PS50977"/>
    </source>
</evidence>
<keyword evidence="7" id="KW-1185">Reference proteome</keyword>
<keyword evidence="3" id="KW-0804">Transcription</keyword>
<dbReference type="InterPro" id="IPR009057">
    <property type="entry name" value="Homeodomain-like_sf"/>
</dbReference>
<gene>
    <name evidence="6" type="ORF">H0P51_18000</name>
</gene>
<dbReference type="PANTHER" id="PTHR30055">
    <property type="entry name" value="HTH-TYPE TRANSCRIPTIONAL REGULATOR RUTR"/>
    <property type="match status" value="1"/>
</dbReference>
<dbReference type="Pfam" id="PF00440">
    <property type="entry name" value="TetR_N"/>
    <property type="match status" value="1"/>
</dbReference>